<feature type="transmembrane region" description="Helical" evidence="5">
    <location>
        <begin position="288"/>
        <end position="307"/>
    </location>
</feature>
<protein>
    <submittedName>
        <fullName evidence="7">MFS transporter</fullName>
    </submittedName>
</protein>
<dbReference type="AlphaFoldDB" id="A0A7W2L6K1"/>
<feature type="transmembrane region" description="Helical" evidence="5">
    <location>
        <begin position="226"/>
        <end position="246"/>
    </location>
</feature>
<evidence type="ECO:0000256" key="1">
    <source>
        <dbReference type="ARBA" id="ARBA00004141"/>
    </source>
</evidence>
<dbReference type="Gene3D" id="1.20.1250.20">
    <property type="entry name" value="MFS general substrate transporter like domains"/>
    <property type="match status" value="2"/>
</dbReference>
<feature type="transmembrane region" description="Helical" evidence="5">
    <location>
        <begin position="313"/>
        <end position="332"/>
    </location>
</feature>
<feature type="domain" description="Major facilitator superfamily (MFS) profile" evidence="6">
    <location>
        <begin position="17"/>
        <end position="403"/>
    </location>
</feature>
<feature type="transmembrane region" description="Helical" evidence="5">
    <location>
        <begin position="83"/>
        <end position="110"/>
    </location>
</feature>
<keyword evidence="2 5" id="KW-0812">Transmembrane</keyword>
<keyword evidence="4 5" id="KW-0472">Membrane</keyword>
<dbReference type="InterPro" id="IPR011701">
    <property type="entry name" value="MFS"/>
</dbReference>
<feature type="transmembrane region" description="Helical" evidence="5">
    <location>
        <begin position="344"/>
        <end position="364"/>
    </location>
</feature>
<feature type="transmembrane region" description="Helical" evidence="5">
    <location>
        <begin position="258"/>
        <end position="276"/>
    </location>
</feature>
<dbReference type="Pfam" id="PF07690">
    <property type="entry name" value="MFS_1"/>
    <property type="match status" value="1"/>
</dbReference>
<comment type="subcellular location">
    <subcellularLocation>
        <location evidence="1">Membrane</location>
        <topology evidence="1">Multi-pass membrane protein</topology>
    </subcellularLocation>
</comment>
<gene>
    <name evidence="7" type="ORF">H4C47_27185</name>
</gene>
<evidence type="ECO:0000256" key="2">
    <source>
        <dbReference type="ARBA" id="ARBA00022692"/>
    </source>
</evidence>
<organism evidence="7 8">
    <name type="scientific">Pseudomonas putida</name>
    <name type="common">Arthrobacter siderocapsulatus</name>
    <dbReference type="NCBI Taxonomy" id="303"/>
    <lineage>
        <taxon>Bacteria</taxon>
        <taxon>Pseudomonadati</taxon>
        <taxon>Pseudomonadota</taxon>
        <taxon>Gammaproteobacteria</taxon>
        <taxon>Pseudomonadales</taxon>
        <taxon>Pseudomonadaceae</taxon>
        <taxon>Pseudomonas</taxon>
    </lineage>
</organism>
<dbReference type="PANTHER" id="PTHR23508:SF10">
    <property type="entry name" value="CARBOXYLIC ACID TRANSPORTER PROTEIN HOMOLOG"/>
    <property type="match status" value="1"/>
</dbReference>
<evidence type="ECO:0000256" key="3">
    <source>
        <dbReference type="ARBA" id="ARBA00022989"/>
    </source>
</evidence>
<accession>A0A7W2L6K1</accession>
<feature type="transmembrane region" description="Helical" evidence="5">
    <location>
        <begin position="167"/>
        <end position="188"/>
    </location>
</feature>
<evidence type="ECO:0000259" key="6">
    <source>
        <dbReference type="PROSITE" id="PS50850"/>
    </source>
</evidence>
<comment type="caution">
    <text evidence="7">The sequence shown here is derived from an EMBL/GenBank/DDBJ whole genome shotgun (WGS) entry which is preliminary data.</text>
</comment>
<evidence type="ECO:0000313" key="7">
    <source>
        <dbReference type="EMBL" id="MBA6119384.1"/>
    </source>
</evidence>
<dbReference type="PANTHER" id="PTHR23508">
    <property type="entry name" value="CARBOXYLIC ACID TRANSPORTER PROTEIN HOMOLOG"/>
    <property type="match status" value="1"/>
</dbReference>
<evidence type="ECO:0000313" key="8">
    <source>
        <dbReference type="Proteomes" id="UP000553948"/>
    </source>
</evidence>
<dbReference type="GO" id="GO:0046943">
    <property type="term" value="F:carboxylic acid transmembrane transporter activity"/>
    <property type="evidence" value="ECO:0007669"/>
    <property type="project" value="TreeGrafter"/>
</dbReference>
<feature type="transmembrane region" description="Helical" evidence="5">
    <location>
        <begin position="53"/>
        <end position="71"/>
    </location>
</feature>
<sequence>MRNAPRYDADTGYEWKAVTLLALGFGLVSIDRFMIMPLFPVMMKDLNLSYQDLGLITGILAVAWGISSLFMGKLSDRFGHRAIIVPAVIVFSLLAGFSGLATGLISLMLIRAMIGAAEGAYTPASIVATLEASKPSRHGLNLGIQQAAMPLFGLALAPILVTQLLHVVAWHWVFALVMIPGLIVGFLLHKVLRNTAPITTAEYTISHDTTCHWGDVFKSRNVPLNILGMMCWLTVLVVLGAFLPNYLLDYLGLSLEQMGYVLSAIGFGGALGTILLPCLSDRIGRKPVMVLSVIGGVASLYLLINTGADTTRLFISLFLTVFFDFGLICLTVGPSTTESVPAQLMSTASGFVVGIGEIFGGGIAPSLAGYVAHNHGIQYTLLLAIGAMAAGLLITLAIRETAPVRVASVLKTT</sequence>
<proteinExistence type="predicted"/>
<evidence type="ECO:0000256" key="5">
    <source>
        <dbReference type="SAM" id="Phobius"/>
    </source>
</evidence>
<dbReference type="GO" id="GO:0005886">
    <property type="term" value="C:plasma membrane"/>
    <property type="evidence" value="ECO:0007669"/>
    <property type="project" value="TreeGrafter"/>
</dbReference>
<dbReference type="EMBL" id="JACGDG010000050">
    <property type="protein sequence ID" value="MBA6119384.1"/>
    <property type="molecule type" value="Genomic_DNA"/>
</dbReference>
<feature type="transmembrane region" description="Helical" evidence="5">
    <location>
        <begin position="376"/>
        <end position="398"/>
    </location>
</feature>
<keyword evidence="3 5" id="KW-1133">Transmembrane helix</keyword>
<dbReference type="InterPro" id="IPR036259">
    <property type="entry name" value="MFS_trans_sf"/>
</dbReference>
<dbReference type="PROSITE" id="PS50850">
    <property type="entry name" value="MFS"/>
    <property type="match status" value="1"/>
</dbReference>
<reference evidence="7 8" key="1">
    <citation type="submission" date="2020-07" db="EMBL/GenBank/DDBJ databases">
        <title>Diversity of carbapenemase encoding genes among Pseudomonas putida group clinical isolates in a tertiary Brazilian hospital.</title>
        <authorList>
            <person name="Alberto-Lei F."/>
            <person name="Nodari C.S."/>
            <person name="Streling A.P."/>
            <person name="Paulino J.T."/>
            <person name="Bessa-Neto F.O."/>
            <person name="Cayo R."/>
            <person name="Gales A.C."/>
        </authorList>
    </citation>
    <scope>NUCLEOTIDE SEQUENCE [LARGE SCALE GENOMIC DNA]</scope>
    <source>
        <strain evidence="7 8">12464</strain>
    </source>
</reference>
<dbReference type="RefSeq" id="WP_182387765.1">
    <property type="nucleotide sequence ID" value="NZ_JACGDG010000050.1"/>
</dbReference>
<evidence type="ECO:0000256" key="4">
    <source>
        <dbReference type="ARBA" id="ARBA00023136"/>
    </source>
</evidence>
<dbReference type="SUPFAM" id="SSF103473">
    <property type="entry name" value="MFS general substrate transporter"/>
    <property type="match status" value="1"/>
</dbReference>
<dbReference type="InterPro" id="IPR020846">
    <property type="entry name" value="MFS_dom"/>
</dbReference>
<feature type="transmembrane region" description="Helical" evidence="5">
    <location>
        <begin position="20"/>
        <end position="41"/>
    </location>
</feature>
<dbReference type="Proteomes" id="UP000553948">
    <property type="component" value="Unassembled WGS sequence"/>
</dbReference>
<name>A0A7W2L6K1_PSEPU</name>